<gene>
    <name evidence="1" type="ORF">JY651_39650</name>
</gene>
<dbReference type="SUPFAM" id="SSF55486">
    <property type="entry name" value="Metalloproteases ('zincins'), catalytic domain"/>
    <property type="match status" value="1"/>
</dbReference>
<evidence type="ECO:0008006" key="3">
    <source>
        <dbReference type="Google" id="ProtNLM"/>
    </source>
</evidence>
<reference evidence="1 2" key="1">
    <citation type="submission" date="2021-02" db="EMBL/GenBank/DDBJ databases">
        <title>De Novo genome assembly of isolated myxobacteria.</title>
        <authorList>
            <person name="Stevens D.C."/>
        </authorList>
    </citation>
    <scope>NUCLEOTIDE SEQUENCE [LARGE SCALE GENOMIC DNA]</scope>
    <source>
        <strain evidence="2">SCPEA02</strain>
    </source>
</reference>
<evidence type="ECO:0000313" key="2">
    <source>
        <dbReference type="Proteomes" id="UP000662747"/>
    </source>
</evidence>
<protein>
    <recommendedName>
        <fullName evidence="3">Peptidase M10 metallopeptidase domain-containing protein</fullName>
    </recommendedName>
</protein>
<keyword evidence="2" id="KW-1185">Reference proteome</keyword>
<sequence>MRAPFSARPASRKWVMGLALVAIPLFGFDRGCVTEPQTDILVTTATKTIRGNIGRYDDSTLVWQENVAGSARLRVNGGAFLPWTATGSGNLWEFPNVALSLGVNVLDGETKRSTGSGTVNGPIDDFILERKNDLFANGSQPVFLDWSTAGLDAEIKAIATSTLSTPLTPAQQAAFVADVKTGIRNFFTNAYANVAVTLVEAPGTGVHTVKFLVGTGCNLFGESPGDYKNTNKTQTTKIYLHTFRCVMEDRLISTTPAELTDSVATRVEDVSTAIGRTVAHEVGHSLGLTADGEAYLHGCEGFHNCEAYDDAHPADRFDVGHHIMDAGPKSELFARIGQSNPNTRSKKTPYFEKYGKSYLQIIHP</sequence>
<organism evidence="1 2">
    <name type="scientific">Pyxidicoccus parkwayensis</name>
    <dbReference type="NCBI Taxonomy" id="2813578"/>
    <lineage>
        <taxon>Bacteria</taxon>
        <taxon>Pseudomonadati</taxon>
        <taxon>Myxococcota</taxon>
        <taxon>Myxococcia</taxon>
        <taxon>Myxococcales</taxon>
        <taxon>Cystobacterineae</taxon>
        <taxon>Myxococcaceae</taxon>
        <taxon>Pyxidicoccus</taxon>
    </lineage>
</organism>
<evidence type="ECO:0000313" key="1">
    <source>
        <dbReference type="EMBL" id="QSQ21249.1"/>
    </source>
</evidence>
<proteinExistence type="predicted"/>
<dbReference type="RefSeq" id="WP_206722828.1">
    <property type="nucleotide sequence ID" value="NZ_CP071090.1"/>
</dbReference>
<accession>A0ABX7NSB9</accession>
<dbReference type="EMBL" id="CP071090">
    <property type="protein sequence ID" value="QSQ21249.1"/>
    <property type="molecule type" value="Genomic_DNA"/>
</dbReference>
<dbReference type="Proteomes" id="UP000662747">
    <property type="component" value="Chromosome"/>
</dbReference>
<name>A0ABX7NSB9_9BACT</name>